<protein>
    <submittedName>
        <fullName evidence="1">Uncharacterized protein</fullName>
    </submittedName>
</protein>
<dbReference type="EMBL" id="CAAALY010263543">
    <property type="protein sequence ID" value="VEL40062.1"/>
    <property type="molecule type" value="Genomic_DNA"/>
</dbReference>
<keyword evidence="2" id="KW-1185">Reference proteome</keyword>
<organism evidence="1 2">
    <name type="scientific">Protopolystoma xenopodis</name>
    <dbReference type="NCBI Taxonomy" id="117903"/>
    <lineage>
        <taxon>Eukaryota</taxon>
        <taxon>Metazoa</taxon>
        <taxon>Spiralia</taxon>
        <taxon>Lophotrochozoa</taxon>
        <taxon>Platyhelminthes</taxon>
        <taxon>Monogenea</taxon>
        <taxon>Polyopisthocotylea</taxon>
        <taxon>Polystomatidea</taxon>
        <taxon>Polystomatidae</taxon>
        <taxon>Protopolystoma</taxon>
    </lineage>
</organism>
<proteinExistence type="predicted"/>
<name>A0A3S5C7B1_9PLAT</name>
<accession>A0A3S5C7B1</accession>
<dbReference type="AlphaFoldDB" id="A0A3S5C7B1"/>
<gene>
    <name evidence="1" type="ORF">PXEA_LOCUS33502</name>
</gene>
<sequence length="112" mass="11858">MSENRRSNNKVTCCHLTSVASAWTKSQHRRLPLVTGVEPSALSSPGWGSNLAVCQSRADASAFACLPRLPLLSLPTQSSSDSGLFFTPTPASRFVAFSYGSISPSGMPSQLV</sequence>
<evidence type="ECO:0000313" key="1">
    <source>
        <dbReference type="EMBL" id="VEL40062.1"/>
    </source>
</evidence>
<comment type="caution">
    <text evidence="1">The sequence shown here is derived from an EMBL/GenBank/DDBJ whole genome shotgun (WGS) entry which is preliminary data.</text>
</comment>
<reference evidence="1" key="1">
    <citation type="submission" date="2018-11" db="EMBL/GenBank/DDBJ databases">
        <authorList>
            <consortium name="Pathogen Informatics"/>
        </authorList>
    </citation>
    <scope>NUCLEOTIDE SEQUENCE</scope>
</reference>
<dbReference type="Proteomes" id="UP000784294">
    <property type="component" value="Unassembled WGS sequence"/>
</dbReference>
<evidence type="ECO:0000313" key="2">
    <source>
        <dbReference type="Proteomes" id="UP000784294"/>
    </source>
</evidence>